<accession>A0AA37XCZ2</accession>
<keyword evidence="3 5" id="KW-0808">Transferase</keyword>
<dbReference type="InterPro" id="IPR050194">
    <property type="entry name" value="Glycosyltransferase_grp1"/>
</dbReference>
<dbReference type="Pfam" id="PF13579">
    <property type="entry name" value="Glyco_trans_4_4"/>
    <property type="match status" value="1"/>
</dbReference>
<dbReference type="Gene3D" id="3.40.50.2000">
    <property type="entry name" value="Glycogen Phosphorylase B"/>
    <property type="match status" value="2"/>
</dbReference>
<feature type="domain" description="Glycosyltransferase subfamily 4-like N-terminal" evidence="4">
    <location>
        <begin position="7"/>
        <end position="155"/>
    </location>
</feature>
<organism evidence="5 6">
    <name type="scientific">Litorihabitans aurantiacus</name>
    <dbReference type="NCBI Taxonomy" id="1930061"/>
    <lineage>
        <taxon>Bacteria</taxon>
        <taxon>Bacillati</taxon>
        <taxon>Actinomycetota</taxon>
        <taxon>Actinomycetes</taxon>
        <taxon>Micrococcales</taxon>
        <taxon>Beutenbergiaceae</taxon>
        <taxon>Litorihabitans</taxon>
    </lineage>
</organism>
<dbReference type="AlphaFoldDB" id="A0AA37XCZ2"/>
<evidence type="ECO:0000256" key="3">
    <source>
        <dbReference type="ARBA" id="ARBA00022679"/>
    </source>
</evidence>
<reference evidence="5" key="2">
    <citation type="submission" date="2023-02" db="EMBL/GenBank/DDBJ databases">
        <authorList>
            <person name="Sun Q."/>
            <person name="Mori K."/>
        </authorList>
    </citation>
    <scope>NUCLEOTIDE SEQUENCE</scope>
    <source>
        <strain evidence="5">NBRC 112290</strain>
    </source>
</reference>
<dbReference type="PANTHER" id="PTHR45947">
    <property type="entry name" value="SULFOQUINOVOSYL TRANSFERASE SQD2"/>
    <property type="match status" value="1"/>
</dbReference>
<dbReference type="PANTHER" id="PTHR45947:SF3">
    <property type="entry name" value="SULFOQUINOVOSYL TRANSFERASE SQD2"/>
    <property type="match status" value="1"/>
</dbReference>
<dbReference type="GO" id="GO:0016757">
    <property type="term" value="F:glycosyltransferase activity"/>
    <property type="evidence" value="ECO:0007669"/>
    <property type="project" value="UniProtKB-KW"/>
</dbReference>
<dbReference type="SUPFAM" id="SSF53756">
    <property type="entry name" value="UDP-Glycosyltransferase/glycogen phosphorylase"/>
    <property type="match status" value="1"/>
</dbReference>
<proteinExistence type="predicted"/>
<dbReference type="GO" id="GO:1901137">
    <property type="term" value="P:carbohydrate derivative biosynthetic process"/>
    <property type="evidence" value="ECO:0007669"/>
    <property type="project" value="UniProtKB-ARBA"/>
</dbReference>
<keyword evidence="6" id="KW-1185">Reference proteome</keyword>
<evidence type="ECO:0000259" key="4">
    <source>
        <dbReference type="Pfam" id="PF13579"/>
    </source>
</evidence>
<dbReference type="EMBL" id="BSUM01000001">
    <property type="protein sequence ID" value="GMA30388.1"/>
    <property type="molecule type" value="Genomic_DNA"/>
</dbReference>
<dbReference type="Proteomes" id="UP001157161">
    <property type="component" value="Unassembled WGS sequence"/>
</dbReference>
<evidence type="ECO:0000313" key="6">
    <source>
        <dbReference type="Proteomes" id="UP001157161"/>
    </source>
</evidence>
<evidence type="ECO:0000256" key="2">
    <source>
        <dbReference type="ARBA" id="ARBA00022676"/>
    </source>
</evidence>
<sequence>MTEAWGGGVASAIASYVRATPDAEHHAVIAVRDGDYVDDGELGRFATVDARRGQVALLRGVRDAVARIRPDAIHAHSSYGGLLARVVRPHGARVVYTPHCYAFERADLSRGARAAIRAVERLLSVRTDVVAACSPREAALTRSLNHRVRVVHVPNVADAPLSPPTRPDGPVETVVAVGRLSRQKDPAVFATMARAHRDGPGRNLPFVWVGGGETDCRALEDAGVRITGWVPQSQVARELGGTSVYVHTARWEGFPMAVLEAARSGVPVLARRAAPFDHCPQRWVFDTEDAFLTMLASLDSPAVRAENVREWRLALAENTAPVQRERLLSCYTGKDES</sequence>
<evidence type="ECO:0000256" key="1">
    <source>
        <dbReference type="ARBA" id="ARBA00021292"/>
    </source>
</evidence>
<name>A0AA37XCZ2_9MICO</name>
<protein>
    <recommendedName>
        <fullName evidence="1">D-inositol 3-phosphate glycosyltransferase</fullName>
    </recommendedName>
</protein>
<dbReference type="RefSeq" id="WP_284249020.1">
    <property type="nucleotide sequence ID" value="NZ_BSUM01000001.1"/>
</dbReference>
<comment type="caution">
    <text evidence="5">The sequence shown here is derived from an EMBL/GenBank/DDBJ whole genome shotgun (WGS) entry which is preliminary data.</text>
</comment>
<reference evidence="5" key="1">
    <citation type="journal article" date="2014" name="Int. J. Syst. Evol. Microbiol.">
        <title>Complete genome sequence of Corynebacterium casei LMG S-19264T (=DSM 44701T), isolated from a smear-ripened cheese.</title>
        <authorList>
            <consortium name="US DOE Joint Genome Institute (JGI-PGF)"/>
            <person name="Walter F."/>
            <person name="Albersmeier A."/>
            <person name="Kalinowski J."/>
            <person name="Ruckert C."/>
        </authorList>
    </citation>
    <scope>NUCLEOTIDE SEQUENCE</scope>
    <source>
        <strain evidence="5">NBRC 112290</strain>
    </source>
</reference>
<dbReference type="InterPro" id="IPR028098">
    <property type="entry name" value="Glyco_trans_4-like_N"/>
</dbReference>
<gene>
    <name evidence="5" type="ORF">GCM10025875_03800</name>
</gene>
<dbReference type="Pfam" id="PF13692">
    <property type="entry name" value="Glyco_trans_1_4"/>
    <property type="match status" value="1"/>
</dbReference>
<keyword evidence="2" id="KW-0328">Glycosyltransferase</keyword>
<evidence type="ECO:0000313" key="5">
    <source>
        <dbReference type="EMBL" id="GMA30388.1"/>
    </source>
</evidence>